<evidence type="ECO:0000313" key="1">
    <source>
        <dbReference type="EMBL" id="QJI03481.1"/>
    </source>
</evidence>
<name>A0A6M3XZT6_9ZZZZ</name>
<proteinExistence type="predicted"/>
<accession>A0A6M3XZT6</accession>
<organism evidence="1">
    <name type="scientific">viral metagenome</name>
    <dbReference type="NCBI Taxonomy" id="1070528"/>
    <lineage>
        <taxon>unclassified sequences</taxon>
        <taxon>metagenomes</taxon>
        <taxon>organismal metagenomes</taxon>
    </lineage>
</organism>
<gene>
    <name evidence="1" type="ORF">TM448B04577_0002</name>
</gene>
<reference evidence="1" key="1">
    <citation type="submission" date="2020-03" db="EMBL/GenBank/DDBJ databases">
        <title>The deep terrestrial virosphere.</title>
        <authorList>
            <person name="Holmfeldt K."/>
            <person name="Nilsson E."/>
            <person name="Simone D."/>
            <person name="Lopez-Fernandez M."/>
            <person name="Wu X."/>
            <person name="de Brujin I."/>
            <person name="Lundin D."/>
            <person name="Andersson A."/>
            <person name="Bertilsson S."/>
            <person name="Dopson M."/>
        </authorList>
    </citation>
    <scope>NUCLEOTIDE SEQUENCE</scope>
    <source>
        <strain evidence="1">TM448B04577</strain>
    </source>
</reference>
<sequence>MKMRGSAVIHLECLDLECTATSPFFRAYLFEEDGEVYWEAKKWPAGWDAPEDSELYVEGNMVLGFCPKHREQVLNGDKR</sequence>
<dbReference type="EMBL" id="MT145092">
    <property type="protein sequence ID" value="QJI03481.1"/>
    <property type="molecule type" value="Genomic_DNA"/>
</dbReference>
<dbReference type="AlphaFoldDB" id="A0A6M3XZT6"/>
<protein>
    <submittedName>
        <fullName evidence="1">Uncharacterized protein</fullName>
    </submittedName>
</protein>